<dbReference type="InterPro" id="IPR013762">
    <property type="entry name" value="Integrase-like_cat_sf"/>
</dbReference>
<dbReference type="PANTHER" id="PTHR30349">
    <property type="entry name" value="PHAGE INTEGRASE-RELATED"/>
    <property type="match status" value="1"/>
</dbReference>
<dbReference type="GO" id="GO:0003677">
    <property type="term" value="F:DNA binding"/>
    <property type="evidence" value="ECO:0007669"/>
    <property type="project" value="UniProtKB-KW"/>
</dbReference>
<comment type="caution">
    <text evidence="6">The sequence shown here is derived from an EMBL/GenBank/DDBJ whole genome shotgun (WGS) entry which is preliminary data.</text>
</comment>
<sequence>MRVEIITLENGEQLPLLVDADGLPVPSANEWLLTRRDRAANTLTRNLSELIPLFGWLERQQFDLWERISSGKGFTEAEIRGSLLEYLRRARNRRSVHRLSVAPDTYNKRLDTIADFLKSMFYTCLSHLPTDDNKYDRIQANLDMMLSWFSSGRMSPEPAKRTAKGLETDERDYLLRCLDPSKKGYDSYGKRMSRKTEASSESYEVSQALRHRNYVMTVLMLFCGLRRGELLSLRVDDVVTGSAIPQVNVIRRPPDPHDARQPRPQVKRLSRVLPIAPYWARPIDEYITEWRDVLLARSGNDTDYLMLARSGRPISLSQVDKIYRRIRDAHSDNLPSHLSPHALRHTFSQNVFTDLKAAGLTEEQVRRQVALLRGDASEASQDEYLRNEVAKQASSQLLRYQNSLSESFKDVPF</sequence>
<evidence type="ECO:0000256" key="4">
    <source>
        <dbReference type="ARBA" id="ARBA00023172"/>
    </source>
</evidence>
<dbReference type="CDD" id="cd00397">
    <property type="entry name" value="DNA_BRE_C"/>
    <property type="match status" value="1"/>
</dbReference>
<dbReference type="Gene3D" id="1.10.443.10">
    <property type="entry name" value="Intergrase catalytic core"/>
    <property type="match status" value="1"/>
</dbReference>
<dbReference type="PROSITE" id="PS51898">
    <property type="entry name" value="TYR_RECOMBINASE"/>
    <property type="match status" value="1"/>
</dbReference>
<reference evidence="6 7" key="1">
    <citation type="submission" date="2018-05" db="EMBL/GenBank/DDBJ databases">
        <title>Spiribacter halobius sp. nov., a moderately halophilic bacterium isolated from marine solar saltern.</title>
        <authorList>
            <person name="Zheng W.-S."/>
            <person name="Lu D.-C."/>
            <person name="Du Z.-J."/>
        </authorList>
    </citation>
    <scope>NUCLEOTIDE SEQUENCE [LARGE SCALE GENOMIC DNA]</scope>
    <source>
        <strain evidence="6 7">E85</strain>
    </source>
</reference>
<dbReference type="Proteomes" id="UP000245474">
    <property type="component" value="Unassembled WGS sequence"/>
</dbReference>
<dbReference type="InterPro" id="IPR050090">
    <property type="entry name" value="Tyrosine_recombinase_XerCD"/>
</dbReference>
<gene>
    <name evidence="6" type="ORF">DEM34_06390</name>
</gene>
<dbReference type="GO" id="GO:0015074">
    <property type="term" value="P:DNA integration"/>
    <property type="evidence" value="ECO:0007669"/>
    <property type="project" value="UniProtKB-KW"/>
</dbReference>
<keyword evidence="7" id="KW-1185">Reference proteome</keyword>
<keyword evidence="2" id="KW-0229">DNA integration</keyword>
<protein>
    <submittedName>
        <fullName evidence="6">Integrase</fullName>
    </submittedName>
</protein>
<evidence type="ECO:0000313" key="6">
    <source>
        <dbReference type="EMBL" id="PWG64123.1"/>
    </source>
</evidence>
<evidence type="ECO:0000256" key="3">
    <source>
        <dbReference type="ARBA" id="ARBA00023125"/>
    </source>
</evidence>
<comment type="similarity">
    <text evidence="1">Belongs to the 'phage' integrase family.</text>
</comment>
<dbReference type="GO" id="GO:0006310">
    <property type="term" value="P:DNA recombination"/>
    <property type="evidence" value="ECO:0007669"/>
    <property type="project" value="UniProtKB-KW"/>
</dbReference>
<evidence type="ECO:0000259" key="5">
    <source>
        <dbReference type="PROSITE" id="PS51898"/>
    </source>
</evidence>
<dbReference type="SUPFAM" id="SSF56349">
    <property type="entry name" value="DNA breaking-rejoining enzymes"/>
    <property type="match status" value="1"/>
</dbReference>
<dbReference type="InterPro" id="IPR002104">
    <property type="entry name" value="Integrase_catalytic"/>
</dbReference>
<dbReference type="OrthoDB" id="6819422at2"/>
<proteinExistence type="inferred from homology"/>
<organism evidence="6 7">
    <name type="scientific">Sediminicurvatus halobius</name>
    <dbReference type="NCBI Taxonomy" id="2182432"/>
    <lineage>
        <taxon>Bacteria</taxon>
        <taxon>Pseudomonadati</taxon>
        <taxon>Pseudomonadota</taxon>
        <taxon>Gammaproteobacteria</taxon>
        <taxon>Chromatiales</taxon>
        <taxon>Ectothiorhodospiraceae</taxon>
        <taxon>Sediminicurvatus</taxon>
    </lineage>
</organism>
<dbReference type="EMBL" id="QFFI01000007">
    <property type="protein sequence ID" value="PWG64123.1"/>
    <property type="molecule type" value="Genomic_DNA"/>
</dbReference>
<dbReference type="AlphaFoldDB" id="A0A2U2N4V5"/>
<keyword evidence="4" id="KW-0233">DNA recombination</keyword>
<dbReference type="Pfam" id="PF00589">
    <property type="entry name" value="Phage_integrase"/>
    <property type="match status" value="1"/>
</dbReference>
<dbReference type="InterPro" id="IPR011010">
    <property type="entry name" value="DNA_brk_join_enz"/>
</dbReference>
<dbReference type="RefSeq" id="WP_109677393.1">
    <property type="nucleotide sequence ID" value="NZ_CP086615.1"/>
</dbReference>
<evidence type="ECO:0000256" key="2">
    <source>
        <dbReference type="ARBA" id="ARBA00022908"/>
    </source>
</evidence>
<evidence type="ECO:0000256" key="1">
    <source>
        <dbReference type="ARBA" id="ARBA00008857"/>
    </source>
</evidence>
<feature type="domain" description="Tyr recombinase" evidence="5">
    <location>
        <begin position="190"/>
        <end position="399"/>
    </location>
</feature>
<accession>A0A2U2N4V5</accession>
<name>A0A2U2N4V5_9GAMM</name>
<evidence type="ECO:0000313" key="7">
    <source>
        <dbReference type="Proteomes" id="UP000245474"/>
    </source>
</evidence>
<keyword evidence="3" id="KW-0238">DNA-binding</keyword>
<dbReference type="PANTHER" id="PTHR30349:SF41">
    <property type="entry name" value="INTEGRASE_RECOMBINASE PROTEIN MJ0367-RELATED"/>
    <property type="match status" value="1"/>
</dbReference>